<proteinExistence type="predicted"/>
<name>A0A401FRW8_9BACT</name>
<protein>
    <submittedName>
        <fullName evidence="2">Uncharacterized protein</fullName>
    </submittedName>
</protein>
<evidence type="ECO:0000313" key="2">
    <source>
        <dbReference type="EMBL" id="GBC59711.1"/>
    </source>
</evidence>
<sequence length="74" mass="7575">MGNTGIRGGSPGLLQKRQRAGSEPVCGEALHPASPKPAGQESVCGASRTIAQIVCKVSGTSNWEFVPPVLSSEV</sequence>
<feature type="compositionally biased region" description="Gly residues" evidence="1">
    <location>
        <begin position="1"/>
        <end position="11"/>
    </location>
</feature>
<evidence type="ECO:0000313" key="3">
    <source>
        <dbReference type="Proteomes" id="UP000288096"/>
    </source>
</evidence>
<dbReference type="EMBL" id="BEXT01000001">
    <property type="protein sequence ID" value="GBC59711.1"/>
    <property type="molecule type" value="Genomic_DNA"/>
</dbReference>
<evidence type="ECO:0000256" key="1">
    <source>
        <dbReference type="SAM" id="MobiDB-lite"/>
    </source>
</evidence>
<gene>
    <name evidence="2" type="ORF">DENIS_0652</name>
</gene>
<feature type="region of interest" description="Disordered" evidence="1">
    <location>
        <begin position="1"/>
        <end position="41"/>
    </location>
</feature>
<reference evidence="3" key="2">
    <citation type="submission" date="2019-01" db="EMBL/GenBank/DDBJ databases">
        <title>Genome sequence of Desulfonema ishimotonii strain Tokyo 01.</title>
        <authorList>
            <person name="Fukui M."/>
        </authorList>
    </citation>
    <scope>NUCLEOTIDE SEQUENCE [LARGE SCALE GENOMIC DNA]</scope>
    <source>
        <strain evidence="3">Tokyo 01</strain>
    </source>
</reference>
<organism evidence="2 3">
    <name type="scientific">Desulfonema ishimotonii</name>
    <dbReference type="NCBI Taxonomy" id="45657"/>
    <lineage>
        <taxon>Bacteria</taxon>
        <taxon>Pseudomonadati</taxon>
        <taxon>Thermodesulfobacteriota</taxon>
        <taxon>Desulfobacteria</taxon>
        <taxon>Desulfobacterales</taxon>
        <taxon>Desulfococcaceae</taxon>
        <taxon>Desulfonema</taxon>
    </lineage>
</organism>
<reference evidence="3" key="1">
    <citation type="submission" date="2017-11" db="EMBL/GenBank/DDBJ databases">
        <authorList>
            <person name="Watanabe M."/>
            <person name="Kojima H."/>
        </authorList>
    </citation>
    <scope>NUCLEOTIDE SEQUENCE [LARGE SCALE GENOMIC DNA]</scope>
    <source>
        <strain evidence="3">Tokyo 01</strain>
    </source>
</reference>
<keyword evidence="3" id="KW-1185">Reference proteome</keyword>
<dbReference type="Proteomes" id="UP000288096">
    <property type="component" value="Unassembled WGS sequence"/>
</dbReference>
<comment type="caution">
    <text evidence="2">The sequence shown here is derived from an EMBL/GenBank/DDBJ whole genome shotgun (WGS) entry which is preliminary data.</text>
</comment>
<accession>A0A401FRW8</accession>
<dbReference type="AlphaFoldDB" id="A0A401FRW8"/>